<dbReference type="EMBL" id="VFWZ01000002">
    <property type="protein sequence ID" value="TPN87040.1"/>
    <property type="molecule type" value="Genomic_DNA"/>
</dbReference>
<name>A0A504JKP1_9FLAO</name>
<evidence type="ECO:0000313" key="5">
    <source>
        <dbReference type="EMBL" id="TPN87040.1"/>
    </source>
</evidence>
<dbReference type="InterPro" id="IPR029479">
    <property type="entry name" value="Nitroreductase"/>
</dbReference>
<dbReference type="PANTHER" id="PTHR23026">
    <property type="entry name" value="NADPH NITROREDUCTASE"/>
    <property type="match status" value="1"/>
</dbReference>
<dbReference type="AlphaFoldDB" id="A0A504JKP1"/>
<dbReference type="SUPFAM" id="SSF55469">
    <property type="entry name" value="FMN-dependent nitroreductase-like"/>
    <property type="match status" value="1"/>
</dbReference>
<evidence type="ECO:0000256" key="1">
    <source>
        <dbReference type="ARBA" id="ARBA00022630"/>
    </source>
</evidence>
<feature type="domain" description="Nitroreductase" evidence="4">
    <location>
        <begin position="16"/>
        <end position="182"/>
    </location>
</feature>
<comment type="caution">
    <text evidence="5">The sequence shown here is derived from an EMBL/GenBank/DDBJ whole genome shotgun (WGS) entry which is preliminary data.</text>
</comment>
<sequence length="213" mass="24634">MSKFTSEHIETLEQIILARRDVRGNRFINTPVSQKDIDKILFAGVNAPSVGFSQPWEFVVIKDMAIRNRIKESFFEENEKAKRLFKEKKADAYTQLKLEGITESALNIAVFYKPSEHPVLGQTTMKEAGVYSVVCAIQNMWLMARALHVGLGWVSILDPNKIKSILNAPEDRQLIGYLCLGHVDKFYENPELERLQWEKRKQINDVVIKEYYQ</sequence>
<proteinExistence type="predicted"/>
<dbReference type="InterPro" id="IPR050627">
    <property type="entry name" value="Nitroreductase/BluB"/>
</dbReference>
<dbReference type="PANTHER" id="PTHR23026:SF90">
    <property type="entry name" value="IODOTYROSINE DEIODINASE 1"/>
    <property type="match status" value="1"/>
</dbReference>
<dbReference type="OrthoDB" id="9804207at2"/>
<accession>A0A504JKP1</accession>
<gene>
    <name evidence="5" type="primary">bluB</name>
    <name evidence="5" type="ORF">FHK87_05465</name>
</gene>
<dbReference type="RefSeq" id="WP_140591082.1">
    <property type="nucleotide sequence ID" value="NZ_VFWZ01000002.1"/>
</dbReference>
<keyword evidence="1" id="KW-0285">Flavoprotein</keyword>
<keyword evidence="6" id="KW-1185">Reference proteome</keyword>
<organism evidence="5 6">
    <name type="scientific">Aquimarina algicola</name>
    <dbReference type="NCBI Taxonomy" id="2589995"/>
    <lineage>
        <taxon>Bacteria</taxon>
        <taxon>Pseudomonadati</taxon>
        <taxon>Bacteroidota</taxon>
        <taxon>Flavobacteriia</taxon>
        <taxon>Flavobacteriales</taxon>
        <taxon>Flavobacteriaceae</taxon>
        <taxon>Aquimarina</taxon>
    </lineage>
</organism>
<dbReference type="Gene3D" id="3.40.109.10">
    <property type="entry name" value="NADH Oxidase"/>
    <property type="match status" value="1"/>
</dbReference>
<dbReference type="Pfam" id="PF00881">
    <property type="entry name" value="Nitroreductase"/>
    <property type="match status" value="1"/>
</dbReference>
<keyword evidence="3 5" id="KW-0560">Oxidoreductase</keyword>
<dbReference type="GO" id="GO:0102919">
    <property type="term" value="F:5,6-dimethylbenzimidazole synthase activity"/>
    <property type="evidence" value="ECO:0007669"/>
    <property type="project" value="UniProtKB-EC"/>
</dbReference>
<keyword evidence="2" id="KW-0288">FMN</keyword>
<evidence type="ECO:0000256" key="2">
    <source>
        <dbReference type="ARBA" id="ARBA00022643"/>
    </source>
</evidence>
<evidence type="ECO:0000256" key="3">
    <source>
        <dbReference type="ARBA" id="ARBA00023002"/>
    </source>
</evidence>
<evidence type="ECO:0000313" key="6">
    <source>
        <dbReference type="Proteomes" id="UP000315540"/>
    </source>
</evidence>
<protein>
    <submittedName>
        <fullName evidence="5">5,6-dimethylbenzimidazole synthase</fullName>
        <ecNumber evidence="5">1.13.11.79</ecNumber>
    </submittedName>
</protein>
<dbReference type="InterPro" id="IPR000415">
    <property type="entry name" value="Nitroreductase-like"/>
</dbReference>
<dbReference type="NCBIfam" id="TIGR02476">
    <property type="entry name" value="BluB"/>
    <property type="match status" value="1"/>
</dbReference>
<dbReference type="EC" id="1.13.11.79" evidence="5"/>
<reference evidence="5 6" key="1">
    <citation type="submission" date="2019-06" db="EMBL/GenBank/DDBJ databases">
        <authorList>
            <person name="Meng X."/>
        </authorList>
    </citation>
    <scope>NUCLEOTIDE SEQUENCE [LARGE SCALE GENOMIC DNA]</scope>
    <source>
        <strain evidence="5 6">M625</strain>
    </source>
</reference>
<dbReference type="InterPro" id="IPR012825">
    <property type="entry name" value="BluB"/>
</dbReference>
<dbReference type="Proteomes" id="UP000315540">
    <property type="component" value="Unassembled WGS sequence"/>
</dbReference>
<evidence type="ECO:0000259" key="4">
    <source>
        <dbReference type="Pfam" id="PF00881"/>
    </source>
</evidence>